<evidence type="ECO:0000313" key="1">
    <source>
        <dbReference type="EMBL" id="ALO79578.1"/>
    </source>
</evidence>
<name>A0A0S2MUL3_9CAUD</name>
<proteinExistence type="predicted"/>
<reference evidence="2" key="1">
    <citation type="submission" date="2015-11" db="EMBL/GenBank/DDBJ databases">
        <authorList>
            <person name="Sharaf A."/>
            <person name="Marie M.E."/>
            <person name="Esson H."/>
            <person name="El-Afifi I.S."/>
            <person name="Hammad M.A."/>
        </authorList>
    </citation>
    <scope>NUCLEOTIDE SEQUENCE [LARGE SCALE GENOMIC DNA]</scope>
</reference>
<dbReference type="EMBL" id="KT995480">
    <property type="protein sequence ID" value="ALO79578.1"/>
    <property type="molecule type" value="Genomic_DNA"/>
</dbReference>
<keyword evidence="2" id="KW-1185">Reference proteome</keyword>
<protein>
    <submittedName>
        <fullName evidence="1">Uncharacterized protein</fullName>
    </submittedName>
</protein>
<accession>A0A0S2MUL3</accession>
<dbReference type="OrthoDB" id="28516at10239"/>
<dbReference type="Proteomes" id="UP000225963">
    <property type="component" value="Segment"/>
</dbReference>
<sequence length="187" mass="21824">MTPYIILALIGLYIGRGIVTANRDIVDVKKQLTLYQEGRFKEVDDEAWEAVKDINKIAGATGNKFTFGFMYVFLVLVSPFAEMKYYLSPTGLKEIYADYKMYKLKKKLRKYKNGTLVEITNPQEKDYTWEYEGEWNKHKGWLGEIVDYFPPSEDHGEREAYEIKFEGVNDTFEYEPDEFTVIDKGGN</sequence>
<organism evidence="1 2">
    <name type="scientific">Bacillus phage BM15</name>
    <dbReference type="NCBI Taxonomy" id="1755680"/>
    <lineage>
        <taxon>Viruses</taxon>
        <taxon>Duplodnaviria</taxon>
        <taxon>Heunggongvirae</taxon>
        <taxon>Uroviricota</taxon>
        <taxon>Caudoviricetes</taxon>
        <taxon>Herelleviridae</taxon>
        <taxon>Bastillevirinae</taxon>
        <taxon>Caeruleovirus</taxon>
        <taxon>Caeruleovirus BM15</taxon>
    </lineage>
</organism>
<gene>
    <name evidence="1" type="ORF">BM10_174</name>
</gene>
<evidence type="ECO:0000313" key="2">
    <source>
        <dbReference type="Proteomes" id="UP000225963"/>
    </source>
</evidence>